<comment type="caution">
    <text evidence="1">The sequence shown here is derived from an EMBL/GenBank/DDBJ whole genome shotgun (WGS) entry which is preliminary data.</text>
</comment>
<sequence length="113" mass="12558">MNPHMIPKQCKGIYQNADLESKMNATLCTLLAMPDMSTGHLAFCCCMVNRAVSFSFQLTIQVLVQIIDRHTPRPFCAQDPSELLPVKGDNSSLNGPIVHLVIKWDRICESGLV</sequence>
<proteinExistence type="predicted"/>
<dbReference type="Proteomes" id="UP000827872">
    <property type="component" value="Linkage Group LG01"/>
</dbReference>
<accession>A0ACB8G9I1</accession>
<protein>
    <submittedName>
        <fullName evidence="1">Uncharacterized protein</fullName>
    </submittedName>
</protein>
<evidence type="ECO:0000313" key="1">
    <source>
        <dbReference type="EMBL" id="KAH8016237.1"/>
    </source>
</evidence>
<name>A0ACB8G9I1_9SAUR</name>
<evidence type="ECO:0000313" key="2">
    <source>
        <dbReference type="Proteomes" id="UP000827872"/>
    </source>
</evidence>
<gene>
    <name evidence="1" type="ORF">K3G42_014834</name>
</gene>
<keyword evidence="2" id="KW-1185">Reference proteome</keyword>
<reference evidence="1" key="1">
    <citation type="submission" date="2021-08" db="EMBL/GenBank/DDBJ databases">
        <title>The first chromosome-level gecko genome reveals the dynamic sex chromosomes of Neotropical dwarf geckos (Sphaerodactylidae: Sphaerodactylus).</title>
        <authorList>
            <person name="Pinto B.J."/>
            <person name="Keating S.E."/>
            <person name="Gamble T."/>
        </authorList>
    </citation>
    <scope>NUCLEOTIDE SEQUENCE</scope>
    <source>
        <strain evidence="1">TG3544</strain>
    </source>
</reference>
<dbReference type="EMBL" id="CM037614">
    <property type="protein sequence ID" value="KAH8016237.1"/>
    <property type="molecule type" value="Genomic_DNA"/>
</dbReference>
<organism evidence="1 2">
    <name type="scientific">Sphaerodactylus townsendi</name>
    <dbReference type="NCBI Taxonomy" id="933632"/>
    <lineage>
        <taxon>Eukaryota</taxon>
        <taxon>Metazoa</taxon>
        <taxon>Chordata</taxon>
        <taxon>Craniata</taxon>
        <taxon>Vertebrata</taxon>
        <taxon>Euteleostomi</taxon>
        <taxon>Lepidosauria</taxon>
        <taxon>Squamata</taxon>
        <taxon>Bifurcata</taxon>
        <taxon>Gekkota</taxon>
        <taxon>Sphaerodactylidae</taxon>
        <taxon>Sphaerodactylus</taxon>
    </lineage>
</organism>